<dbReference type="GO" id="GO:0006144">
    <property type="term" value="P:purine nucleobase metabolic process"/>
    <property type="evidence" value="ECO:0007669"/>
    <property type="project" value="UniProtKB-KW"/>
</dbReference>
<dbReference type="GO" id="GO:0050385">
    <property type="term" value="F:ureidoglycolate lyase activity"/>
    <property type="evidence" value="ECO:0007669"/>
    <property type="project" value="UniProtKB-EC"/>
</dbReference>
<dbReference type="CDD" id="cd20298">
    <property type="entry name" value="cupin_UAH"/>
    <property type="match status" value="1"/>
</dbReference>
<dbReference type="Gene3D" id="2.60.120.480">
    <property type="entry name" value="Ureidoglycolate hydrolase"/>
    <property type="match status" value="1"/>
</dbReference>
<dbReference type="InterPro" id="IPR024060">
    <property type="entry name" value="Ureidoglycolate_lyase_dom_sf"/>
</dbReference>
<dbReference type="AlphaFoldDB" id="A0A4P9Y0I4"/>
<evidence type="ECO:0000256" key="2">
    <source>
        <dbReference type="ARBA" id="ARBA00022631"/>
    </source>
</evidence>
<evidence type="ECO:0000313" key="6">
    <source>
        <dbReference type="Proteomes" id="UP000267251"/>
    </source>
</evidence>
<dbReference type="GO" id="GO:0000256">
    <property type="term" value="P:allantoin catabolic process"/>
    <property type="evidence" value="ECO:0007669"/>
    <property type="project" value="InterPro"/>
</dbReference>
<dbReference type="InterPro" id="IPR047233">
    <property type="entry name" value="UAH_cupin"/>
</dbReference>
<keyword evidence="5" id="KW-0378">Hydrolase</keyword>
<dbReference type="EMBL" id="KZ988419">
    <property type="protein sequence ID" value="RKP12237.1"/>
    <property type="molecule type" value="Genomic_DNA"/>
</dbReference>
<dbReference type="GO" id="GO:0004848">
    <property type="term" value="F:ureidoglycolate hydrolase activity"/>
    <property type="evidence" value="ECO:0007669"/>
    <property type="project" value="InterPro"/>
</dbReference>
<evidence type="ECO:0000313" key="5">
    <source>
        <dbReference type="EMBL" id="RKP12237.1"/>
    </source>
</evidence>
<gene>
    <name evidence="5" type="ORF">BJ684DRAFT_11792</name>
</gene>
<dbReference type="Proteomes" id="UP000267251">
    <property type="component" value="Unassembled WGS sequence"/>
</dbReference>
<proteinExistence type="predicted"/>
<sequence>MLFIQTTPLTQEAFSRYGQVMQHPTKTQDTIMANAGTAQRTNHLAEPRSAFPAGSGAKANFCVFRCSPIQSRPIPIGMLERHPYSTQAFIPMGPANGMKDLGRARYLVVVASTLPDGTPDWPRLEAFLALPGQAIQYTMGTWHHPMISLDRTMDFTCLVWESGVAEENCQVAHPPSNGPSYHIDLGKIE</sequence>
<keyword evidence="6" id="KW-1185">Reference proteome</keyword>
<protein>
    <submittedName>
        <fullName evidence="5">Putative ureidoglycolate hydrolase</fullName>
    </submittedName>
</protein>
<comment type="catalytic activity">
    <reaction evidence="4">
        <text>(S)-ureidoglycolate = urea + glyoxylate</text>
        <dbReference type="Rhea" id="RHEA:11304"/>
        <dbReference type="ChEBI" id="CHEBI:16199"/>
        <dbReference type="ChEBI" id="CHEBI:36655"/>
        <dbReference type="ChEBI" id="CHEBI:57296"/>
        <dbReference type="EC" id="4.3.2.3"/>
    </reaction>
</comment>
<dbReference type="InterPro" id="IPR011051">
    <property type="entry name" value="RmlC_Cupin_sf"/>
</dbReference>
<evidence type="ECO:0000256" key="3">
    <source>
        <dbReference type="ARBA" id="ARBA00023239"/>
    </source>
</evidence>
<dbReference type="OrthoDB" id="10266039at2759"/>
<organism evidence="5 6">
    <name type="scientific">Piptocephalis cylindrospora</name>
    <dbReference type="NCBI Taxonomy" id="1907219"/>
    <lineage>
        <taxon>Eukaryota</taxon>
        <taxon>Fungi</taxon>
        <taxon>Fungi incertae sedis</taxon>
        <taxon>Zoopagomycota</taxon>
        <taxon>Zoopagomycotina</taxon>
        <taxon>Zoopagomycetes</taxon>
        <taxon>Zoopagales</taxon>
        <taxon>Piptocephalidaceae</taxon>
        <taxon>Piptocephalis</taxon>
    </lineage>
</organism>
<dbReference type="SUPFAM" id="SSF51182">
    <property type="entry name" value="RmlC-like cupins"/>
    <property type="match status" value="1"/>
</dbReference>
<keyword evidence="2" id="KW-0659">Purine metabolism</keyword>
<evidence type="ECO:0000256" key="4">
    <source>
        <dbReference type="ARBA" id="ARBA00047684"/>
    </source>
</evidence>
<dbReference type="Pfam" id="PF04115">
    <property type="entry name" value="Ureidogly_lyase"/>
    <property type="match status" value="1"/>
</dbReference>
<accession>A0A4P9Y0I4</accession>
<dbReference type="PIRSF" id="PIRSF017306">
    <property type="entry name" value="Ureidogly_hydro"/>
    <property type="match status" value="1"/>
</dbReference>
<dbReference type="PANTHER" id="PTHR21221">
    <property type="entry name" value="UREIDOGLYCOLATE HYDROLASE"/>
    <property type="match status" value="1"/>
</dbReference>
<evidence type="ECO:0000256" key="1">
    <source>
        <dbReference type="ARBA" id="ARBA00011738"/>
    </source>
</evidence>
<reference evidence="6" key="1">
    <citation type="journal article" date="2018" name="Nat. Microbiol.">
        <title>Leveraging single-cell genomics to expand the fungal tree of life.</title>
        <authorList>
            <person name="Ahrendt S.R."/>
            <person name="Quandt C.A."/>
            <person name="Ciobanu D."/>
            <person name="Clum A."/>
            <person name="Salamov A."/>
            <person name="Andreopoulos B."/>
            <person name="Cheng J.F."/>
            <person name="Woyke T."/>
            <person name="Pelin A."/>
            <person name="Henrissat B."/>
            <person name="Reynolds N.K."/>
            <person name="Benny G.L."/>
            <person name="Smith M.E."/>
            <person name="James T.Y."/>
            <person name="Grigoriev I.V."/>
        </authorList>
    </citation>
    <scope>NUCLEOTIDE SEQUENCE [LARGE SCALE GENOMIC DNA]</scope>
</reference>
<dbReference type="InterPro" id="IPR007247">
    <property type="entry name" value="Ureidogly_lyase"/>
</dbReference>
<comment type="subunit">
    <text evidence="1">Homodimer.</text>
</comment>
<name>A0A4P9Y0I4_9FUNG</name>
<dbReference type="PANTHER" id="PTHR21221:SF1">
    <property type="entry name" value="UREIDOGLYCOLATE LYASE"/>
    <property type="match status" value="1"/>
</dbReference>
<keyword evidence="3" id="KW-0456">Lyase</keyword>